<reference evidence="1" key="1">
    <citation type="submission" date="2014-01" db="EMBL/GenBank/DDBJ databases">
        <authorList>
            <person name="Brown-Elliot B."/>
            <person name="Wallace R."/>
            <person name="Lenaerts A."/>
            <person name="Ordway D."/>
            <person name="DeGroote M.A."/>
            <person name="Parker T."/>
            <person name="Sizemore C."/>
            <person name="Tallon L.J."/>
            <person name="Sadzewicz L.K."/>
            <person name="Sengamalay N."/>
            <person name="Fraser C.M."/>
            <person name="Hine E."/>
            <person name="Shefchek K.A."/>
            <person name="Das S.P."/>
            <person name="Tettelin H."/>
        </authorList>
    </citation>
    <scope>NUCLEOTIDE SEQUENCE [LARGE SCALE GENOMIC DNA]</scope>
    <source>
        <strain evidence="1">4042</strain>
    </source>
</reference>
<dbReference type="AlphaFoldDB" id="X7Z381"/>
<organism evidence="1">
    <name type="scientific">Mycobacterium xenopi 4042</name>
    <dbReference type="NCBI Taxonomy" id="1299334"/>
    <lineage>
        <taxon>Bacteria</taxon>
        <taxon>Bacillati</taxon>
        <taxon>Actinomycetota</taxon>
        <taxon>Actinomycetes</taxon>
        <taxon>Mycobacteriales</taxon>
        <taxon>Mycobacteriaceae</taxon>
        <taxon>Mycobacterium</taxon>
    </lineage>
</organism>
<dbReference type="EMBL" id="JAOB01000081">
    <property type="protein sequence ID" value="EUA13922.1"/>
    <property type="molecule type" value="Genomic_DNA"/>
</dbReference>
<proteinExistence type="predicted"/>
<sequence length="89" mass="9631">MYTVMLIGDSAPLLNEWARTGNFSGTTSALLLDRPSDPETPVPGWVAGPHTQAGFPELHHPYGLGEPLGLSMLQTLHLVGPDKKGYKMF</sequence>
<name>X7Z381_MYCXE</name>
<accession>X7Z381</accession>
<comment type="caution">
    <text evidence="1">The sequence shown here is derived from an EMBL/GenBank/DDBJ whole genome shotgun (WGS) entry which is preliminary data.</text>
</comment>
<gene>
    <name evidence="1" type="ORF">I553_7042</name>
</gene>
<evidence type="ECO:0000313" key="1">
    <source>
        <dbReference type="EMBL" id="EUA13922.1"/>
    </source>
</evidence>
<protein>
    <submittedName>
        <fullName evidence="1">Uncharacterized protein</fullName>
    </submittedName>
</protein>